<evidence type="ECO:0000313" key="1">
    <source>
        <dbReference type="EMBL" id="GBP59058.1"/>
    </source>
</evidence>
<evidence type="ECO:0000313" key="2">
    <source>
        <dbReference type="Proteomes" id="UP000299102"/>
    </source>
</evidence>
<sequence length="99" mass="11146">MSPRRAQFRREYYKYTHCTYVIVLRDAIAVSHTPPLKIRLSALGPSGLRVSTRATRPNEPLIGLSALNWIRGLITGAGERTRLVVIGYVCVAKPFCTFR</sequence>
<dbReference type="Proteomes" id="UP000299102">
    <property type="component" value="Unassembled WGS sequence"/>
</dbReference>
<dbReference type="EMBL" id="BGZK01000751">
    <property type="protein sequence ID" value="GBP59058.1"/>
    <property type="molecule type" value="Genomic_DNA"/>
</dbReference>
<comment type="caution">
    <text evidence="1">The sequence shown here is derived from an EMBL/GenBank/DDBJ whole genome shotgun (WGS) entry which is preliminary data.</text>
</comment>
<gene>
    <name evidence="1" type="ORF">EVAR_39143_1</name>
</gene>
<proteinExistence type="predicted"/>
<keyword evidence="2" id="KW-1185">Reference proteome</keyword>
<organism evidence="1 2">
    <name type="scientific">Eumeta variegata</name>
    <name type="common">Bagworm moth</name>
    <name type="synonym">Eumeta japonica</name>
    <dbReference type="NCBI Taxonomy" id="151549"/>
    <lineage>
        <taxon>Eukaryota</taxon>
        <taxon>Metazoa</taxon>
        <taxon>Ecdysozoa</taxon>
        <taxon>Arthropoda</taxon>
        <taxon>Hexapoda</taxon>
        <taxon>Insecta</taxon>
        <taxon>Pterygota</taxon>
        <taxon>Neoptera</taxon>
        <taxon>Endopterygota</taxon>
        <taxon>Lepidoptera</taxon>
        <taxon>Glossata</taxon>
        <taxon>Ditrysia</taxon>
        <taxon>Tineoidea</taxon>
        <taxon>Psychidae</taxon>
        <taxon>Oiketicinae</taxon>
        <taxon>Eumeta</taxon>
    </lineage>
</organism>
<name>A0A4C1X5M3_EUMVA</name>
<reference evidence="1 2" key="1">
    <citation type="journal article" date="2019" name="Commun. Biol.">
        <title>The bagworm genome reveals a unique fibroin gene that provides high tensile strength.</title>
        <authorList>
            <person name="Kono N."/>
            <person name="Nakamura H."/>
            <person name="Ohtoshi R."/>
            <person name="Tomita M."/>
            <person name="Numata K."/>
            <person name="Arakawa K."/>
        </authorList>
    </citation>
    <scope>NUCLEOTIDE SEQUENCE [LARGE SCALE GENOMIC DNA]</scope>
</reference>
<dbReference type="AlphaFoldDB" id="A0A4C1X5M3"/>
<protein>
    <submittedName>
        <fullName evidence="1">Uncharacterized protein</fullName>
    </submittedName>
</protein>
<accession>A0A4C1X5M3</accession>